<dbReference type="EMBL" id="CP049886">
    <property type="protein sequence ID" value="QIL46037.1"/>
    <property type="molecule type" value="Genomic_DNA"/>
</dbReference>
<feature type="transmembrane region" description="Helical" evidence="1">
    <location>
        <begin position="80"/>
        <end position="100"/>
    </location>
</feature>
<feature type="transmembrane region" description="Helical" evidence="1">
    <location>
        <begin position="7"/>
        <end position="25"/>
    </location>
</feature>
<protein>
    <submittedName>
        <fullName evidence="2">Energy-coupled thiamine transporter ThiT</fullName>
    </submittedName>
</protein>
<sequence>MSRVKLRVWLEGAIVAALAIVLSMVPTNIGSSFTISLGMIPMTIYCLRRGFKAGLFSGLMWGLLHFLVGNVVFLSVSQVLIEYLIAFAFSGFAGLMMAPVQKSLKEKRFLKTSGLLLVTSLIGCTARFFWHFIAGVIFWGQYALWGMNPWQFSFVMNGGSGLATALVTFIVILLVVQTYPKAVLLEDKKS</sequence>
<keyword evidence="1" id="KW-1133">Transmembrane helix</keyword>
<reference evidence="2 3" key="1">
    <citation type="submission" date="2020-03" db="EMBL/GenBank/DDBJ databases">
        <title>Vagococcus sp. nov., isolated from beetles.</title>
        <authorList>
            <person name="Hyun D.-W."/>
            <person name="Bae J.-W."/>
        </authorList>
    </citation>
    <scope>NUCLEOTIDE SEQUENCE [LARGE SCALE GENOMIC DNA]</scope>
    <source>
        <strain evidence="2 3">HDW17A</strain>
    </source>
</reference>
<keyword evidence="3" id="KW-1185">Reference proteome</keyword>
<dbReference type="InterPro" id="IPR012651">
    <property type="entry name" value="Thia_Transptr_ThiT"/>
</dbReference>
<dbReference type="Pfam" id="PF09515">
    <property type="entry name" value="Thia_YuaJ"/>
    <property type="match status" value="1"/>
</dbReference>
<dbReference type="Proteomes" id="UP000500890">
    <property type="component" value="Chromosome"/>
</dbReference>
<keyword evidence="1" id="KW-0812">Transmembrane</keyword>
<evidence type="ECO:0000313" key="3">
    <source>
        <dbReference type="Proteomes" id="UP000500890"/>
    </source>
</evidence>
<feature type="transmembrane region" description="Helical" evidence="1">
    <location>
        <begin position="159"/>
        <end position="179"/>
    </location>
</feature>
<dbReference type="KEGG" id="vah:G7081_02495"/>
<proteinExistence type="predicted"/>
<gene>
    <name evidence="2" type="primary">thiT</name>
    <name evidence="2" type="ORF">G7081_02495</name>
</gene>
<accession>A0A6G8AM13</accession>
<feature type="transmembrane region" description="Helical" evidence="1">
    <location>
        <begin position="112"/>
        <end position="139"/>
    </location>
</feature>
<feature type="transmembrane region" description="Helical" evidence="1">
    <location>
        <begin position="54"/>
        <end position="74"/>
    </location>
</feature>
<dbReference type="NCBIfam" id="TIGR02357">
    <property type="entry name" value="ECF_ThiT_YuaJ"/>
    <property type="match status" value="1"/>
</dbReference>
<dbReference type="AlphaFoldDB" id="A0A6G8AM13"/>
<evidence type="ECO:0000256" key="1">
    <source>
        <dbReference type="SAM" id="Phobius"/>
    </source>
</evidence>
<dbReference type="RefSeq" id="WP_166007129.1">
    <property type="nucleotide sequence ID" value="NZ_CP049886.1"/>
</dbReference>
<organism evidence="2 3">
    <name type="scientific">Vagococcus coleopterorum</name>
    <dbReference type="NCBI Taxonomy" id="2714946"/>
    <lineage>
        <taxon>Bacteria</taxon>
        <taxon>Bacillati</taxon>
        <taxon>Bacillota</taxon>
        <taxon>Bacilli</taxon>
        <taxon>Lactobacillales</taxon>
        <taxon>Enterococcaceae</taxon>
        <taxon>Vagococcus</taxon>
    </lineage>
</organism>
<name>A0A6G8AM13_9ENTE</name>
<dbReference type="GO" id="GO:0005886">
    <property type="term" value="C:plasma membrane"/>
    <property type="evidence" value="ECO:0007669"/>
    <property type="project" value="InterPro"/>
</dbReference>
<dbReference type="GO" id="GO:0015234">
    <property type="term" value="F:thiamine transmembrane transporter activity"/>
    <property type="evidence" value="ECO:0007669"/>
    <property type="project" value="InterPro"/>
</dbReference>
<keyword evidence="1" id="KW-0472">Membrane</keyword>
<evidence type="ECO:0000313" key="2">
    <source>
        <dbReference type="EMBL" id="QIL46037.1"/>
    </source>
</evidence>
<dbReference type="Gene3D" id="1.10.1760.20">
    <property type="match status" value="1"/>
</dbReference>